<dbReference type="Proteomes" id="UP000189677">
    <property type="component" value="Chromosome"/>
</dbReference>
<dbReference type="KEGG" id="snw:BBN63_32755"/>
<evidence type="ECO:0000313" key="3">
    <source>
        <dbReference type="Proteomes" id="UP000189677"/>
    </source>
</evidence>
<accession>A0A1U9R4Z7</accession>
<dbReference type="RefSeq" id="WP_078079976.1">
    <property type="nucleotide sequence ID" value="NZ_CP018047.1"/>
</dbReference>
<name>A0A1U9R4Z7_STRNV</name>
<gene>
    <name evidence="2" type="ORF">BBN63_32755</name>
</gene>
<proteinExistence type="predicted"/>
<dbReference type="AlphaFoldDB" id="A0A1U9R4Z7"/>
<dbReference type="OrthoDB" id="5195018at2"/>
<organism evidence="2 3">
    <name type="scientific">Streptomyces niveus</name>
    <name type="common">Streptomyces spheroides</name>
    <dbReference type="NCBI Taxonomy" id="193462"/>
    <lineage>
        <taxon>Bacteria</taxon>
        <taxon>Bacillati</taxon>
        <taxon>Actinomycetota</taxon>
        <taxon>Actinomycetes</taxon>
        <taxon>Kitasatosporales</taxon>
        <taxon>Streptomycetaceae</taxon>
        <taxon>Streptomyces</taxon>
    </lineage>
</organism>
<evidence type="ECO:0000259" key="1">
    <source>
        <dbReference type="Pfam" id="PF05713"/>
    </source>
</evidence>
<dbReference type="Pfam" id="PF05713">
    <property type="entry name" value="MobC"/>
    <property type="match status" value="1"/>
</dbReference>
<dbReference type="InterPro" id="IPR008687">
    <property type="entry name" value="MobC"/>
</dbReference>
<keyword evidence="3" id="KW-1185">Reference proteome</keyword>
<feature type="domain" description="Bacterial mobilisation" evidence="1">
    <location>
        <begin position="63"/>
        <end position="81"/>
    </location>
</feature>
<reference evidence="2 3" key="1">
    <citation type="submission" date="2016-11" db="EMBL/GenBank/DDBJ databases">
        <title>Complete genome sequence of Streptomyces niveus SCSIO 3406.</title>
        <authorList>
            <person name="Zhu Q."/>
            <person name="Cheng W."/>
            <person name="Song Y."/>
            <person name="Li Q."/>
            <person name="Ju J."/>
        </authorList>
    </citation>
    <scope>NUCLEOTIDE SEQUENCE [LARGE SCALE GENOMIC DNA]</scope>
    <source>
        <strain evidence="2 3">SCSIO 3406</strain>
    </source>
</reference>
<dbReference type="EMBL" id="CP018047">
    <property type="protein sequence ID" value="AQU71409.1"/>
    <property type="molecule type" value="Genomic_DNA"/>
</dbReference>
<protein>
    <recommendedName>
        <fullName evidence="1">Bacterial mobilisation domain-containing protein</fullName>
    </recommendedName>
</protein>
<evidence type="ECO:0000313" key="2">
    <source>
        <dbReference type="EMBL" id="AQU71409.1"/>
    </source>
</evidence>
<sequence>MIASRFNDVEKAVLIAAAAACSMTPSGFLAHAALRAARDLDRTAAEVAGEREVIAELFALRRHLGQISNNINQVAKALHSGADVPHTRATVDAVGRAAQRVDAFTQLYLNSASRIR</sequence>